<dbReference type="PROSITE" id="PS50850">
    <property type="entry name" value="MFS"/>
    <property type="match status" value="1"/>
</dbReference>
<feature type="transmembrane region" description="Helical" evidence="6">
    <location>
        <begin position="405"/>
        <end position="427"/>
    </location>
</feature>
<feature type="domain" description="Major facilitator superfamily (MFS) profile" evidence="7">
    <location>
        <begin position="20"/>
        <end position="429"/>
    </location>
</feature>
<dbReference type="InterPro" id="IPR020846">
    <property type="entry name" value="MFS_dom"/>
</dbReference>
<dbReference type="PANTHER" id="PTHR23505">
    <property type="entry name" value="SPINSTER"/>
    <property type="match status" value="1"/>
</dbReference>
<evidence type="ECO:0000313" key="8">
    <source>
        <dbReference type="EMBL" id="MBB3167512.1"/>
    </source>
</evidence>
<keyword evidence="2" id="KW-0813">Transport</keyword>
<gene>
    <name evidence="8" type="ORF">FHS30_000688</name>
</gene>
<feature type="transmembrane region" description="Helical" evidence="6">
    <location>
        <begin position="16"/>
        <end position="33"/>
    </location>
</feature>
<dbReference type="Pfam" id="PF07690">
    <property type="entry name" value="MFS_1"/>
    <property type="match status" value="1"/>
</dbReference>
<feature type="transmembrane region" description="Helical" evidence="6">
    <location>
        <begin position="87"/>
        <end position="105"/>
    </location>
</feature>
<keyword evidence="3 6" id="KW-0812">Transmembrane</keyword>
<dbReference type="SUPFAM" id="SSF103473">
    <property type="entry name" value="MFS general substrate transporter"/>
    <property type="match status" value="1"/>
</dbReference>
<evidence type="ECO:0000256" key="4">
    <source>
        <dbReference type="ARBA" id="ARBA00022989"/>
    </source>
</evidence>
<evidence type="ECO:0000259" key="7">
    <source>
        <dbReference type="PROSITE" id="PS50850"/>
    </source>
</evidence>
<evidence type="ECO:0000256" key="2">
    <source>
        <dbReference type="ARBA" id="ARBA00022448"/>
    </source>
</evidence>
<reference evidence="8 9" key="1">
    <citation type="submission" date="2020-08" db="EMBL/GenBank/DDBJ databases">
        <title>Genomic Encyclopedia of Type Strains, Phase III (KMG-III): the genomes of soil and plant-associated and newly described type strains.</title>
        <authorList>
            <person name="Whitman W."/>
        </authorList>
    </citation>
    <scope>NUCLEOTIDE SEQUENCE [LARGE SCALE GENOMIC DNA]</scope>
    <source>
        <strain evidence="8 9">CECT 8571</strain>
    </source>
</reference>
<dbReference type="RefSeq" id="WP_183908295.1">
    <property type="nucleotide sequence ID" value="NZ_JACHXZ010000001.1"/>
</dbReference>
<dbReference type="Gene3D" id="1.20.1250.20">
    <property type="entry name" value="MFS general substrate transporter like domains"/>
    <property type="match status" value="2"/>
</dbReference>
<feature type="transmembrane region" description="Helical" evidence="6">
    <location>
        <begin position="238"/>
        <end position="256"/>
    </location>
</feature>
<evidence type="ECO:0000256" key="6">
    <source>
        <dbReference type="SAM" id="Phobius"/>
    </source>
</evidence>
<dbReference type="InterPro" id="IPR044770">
    <property type="entry name" value="MFS_spinster-like"/>
</dbReference>
<feature type="transmembrane region" description="Helical" evidence="6">
    <location>
        <begin position="54"/>
        <end position="75"/>
    </location>
</feature>
<feature type="transmembrane region" description="Helical" evidence="6">
    <location>
        <begin position="335"/>
        <end position="360"/>
    </location>
</feature>
<comment type="caution">
    <text evidence="8">The sequence shown here is derived from an EMBL/GenBank/DDBJ whole genome shotgun (WGS) entry which is preliminary data.</text>
</comment>
<comment type="subcellular location">
    <subcellularLocation>
        <location evidence="1">Membrane</location>
        <topology evidence="1">Multi-pass membrane protein</topology>
    </subcellularLocation>
</comment>
<dbReference type="CDD" id="cd17328">
    <property type="entry name" value="MFS_spinster_like"/>
    <property type="match status" value="1"/>
</dbReference>
<name>A0A839UI31_9GAMM</name>
<dbReference type="PANTHER" id="PTHR23505:SF79">
    <property type="entry name" value="PROTEIN SPINSTER"/>
    <property type="match status" value="1"/>
</dbReference>
<dbReference type="GO" id="GO:0022857">
    <property type="term" value="F:transmembrane transporter activity"/>
    <property type="evidence" value="ECO:0007669"/>
    <property type="project" value="InterPro"/>
</dbReference>
<organism evidence="8 9">
    <name type="scientific">Simiduia aestuariiviva</name>
    <dbReference type="NCBI Taxonomy" id="1510459"/>
    <lineage>
        <taxon>Bacteria</taxon>
        <taxon>Pseudomonadati</taxon>
        <taxon>Pseudomonadota</taxon>
        <taxon>Gammaproteobacteria</taxon>
        <taxon>Cellvibrionales</taxon>
        <taxon>Cellvibrionaceae</taxon>
        <taxon>Simiduia</taxon>
    </lineage>
</organism>
<proteinExistence type="predicted"/>
<evidence type="ECO:0000256" key="1">
    <source>
        <dbReference type="ARBA" id="ARBA00004141"/>
    </source>
</evidence>
<keyword evidence="5 6" id="KW-0472">Membrane</keyword>
<sequence>MPGASVNQLRYQNPNYRLYVLALLTLAYVFNFVDRQIISILQEPIKLEFGLSDTQLGVLNGFVFAIFYVGFGIPIARWADSGKRRNIIAWAITLWSAMTALCGVAQNYWQLLAARIGVGVGEAGCSPPAHSMISDIFPQERRATAMATYSLGINVGILVGLLMGGWLNELYGWRVALWAVAAPGLVVALLLKYTVTEPRRGGADSAAGGESSAGDTNAVAISIPMLQVIKHFWGSRTVRWLALGAGLSSFVGYGLANWMPSFLVRSHGMGTGEIGSWLALIAGVGGALGTFSGGFIADRLSQKNVRWSLWIPMCILLLCVPLLSMTLLIETKLNALLMYIVPGSIMTGYMGPAIAVTHNLADNRMRAMGSALLFLVINIVGLGMGPVIIGGLSDVFGASLGLEGLRYAMLCAVVICGSLAALCFYLASRTYPIELANMKSK</sequence>
<protein>
    <submittedName>
        <fullName evidence="8">MFS family permease</fullName>
    </submittedName>
</protein>
<evidence type="ECO:0000256" key="5">
    <source>
        <dbReference type="ARBA" id="ARBA00023136"/>
    </source>
</evidence>
<keyword evidence="9" id="KW-1185">Reference proteome</keyword>
<feature type="transmembrane region" description="Helical" evidence="6">
    <location>
        <begin position="173"/>
        <end position="191"/>
    </location>
</feature>
<dbReference type="GO" id="GO:0016020">
    <property type="term" value="C:membrane"/>
    <property type="evidence" value="ECO:0007669"/>
    <property type="project" value="UniProtKB-SubCell"/>
</dbReference>
<dbReference type="AlphaFoldDB" id="A0A839UI31"/>
<evidence type="ECO:0000256" key="3">
    <source>
        <dbReference type="ARBA" id="ARBA00022692"/>
    </source>
</evidence>
<dbReference type="InterPro" id="IPR011701">
    <property type="entry name" value="MFS"/>
</dbReference>
<feature type="transmembrane region" description="Helical" evidence="6">
    <location>
        <begin position="309"/>
        <end position="329"/>
    </location>
</feature>
<dbReference type="InterPro" id="IPR036259">
    <property type="entry name" value="MFS_trans_sf"/>
</dbReference>
<evidence type="ECO:0000313" key="9">
    <source>
        <dbReference type="Proteomes" id="UP000559987"/>
    </source>
</evidence>
<feature type="transmembrane region" description="Helical" evidence="6">
    <location>
        <begin position="276"/>
        <end position="297"/>
    </location>
</feature>
<dbReference type="Proteomes" id="UP000559987">
    <property type="component" value="Unassembled WGS sequence"/>
</dbReference>
<dbReference type="EMBL" id="JACHXZ010000001">
    <property type="protein sequence ID" value="MBB3167512.1"/>
    <property type="molecule type" value="Genomic_DNA"/>
</dbReference>
<keyword evidence="4 6" id="KW-1133">Transmembrane helix</keyword>
<feature type="transmembrane region" description="Helical" evidence="6">
    <location>
        <begin position="372"/>
        <end position="393"/>
    </location>
</feature>
<accession>A0A839UI31</accession>
<feature type="transmembrane region" description="Helical" evidence="6">
    <location>
        <begin position="146"/>
        <end position="167"/>
    </location>
</feature>